<dbReference type="InterPro" id="IPR051317">
    <property type="entry name" value="Gfo/Idh/MocA_oxidoreduct"/>
</dbReference>
<gene>
    <name evidence="5" type="ORF">BB559_003361</name>
</gene>
<reference evidence="5 6" key="1">
    <citation type="journal article" date="2018" name="MBio">
        <title>Comparative Genomics Reveals the Core Gene Toolbox for the Fungus-Insect Symbiosis.</title>
        <authorList>
            <person name="Wang Y."/>
            <person name="Stata M."/>
            <person name="Wang W."/>
            <person name="Stajich J.E."/>
            <person name="White M.M."/>
            <person name="Moncalvo J.M."/>
        </authorList>
    </citation>
    <scope>NUCLEOTIDE SEQUENCE [LARGE SCALE GENOMIC DNA]</scope>
    <source>
        <strain evidence="5 6">AUS-77-4</strain>
    </source>
</reference>
<dbReference type="SUPFAM" id="SSF51735">
    <property type="entry name" value="NAD(P)-binding Rossmann-fold domains"/>
    <property type="match status" value="1"/>
</dbReference>
<accession>A0A2T9YLQ8</accession>
<dbReference type="GO" id="GO:0000166">
    <property type="term" value="F:nucleotide binding"/>
    <property type="evidence" value="ECO:0007669"/>
    <property type="project" value="InterPro"/>
</dbReference>
<evidence type="ECO:0000256" key="1">
    <source>
        <dbReference type="ARBA" id="ARBA00010928"/>
    </source>
</evidence>
<dbReference type="Pfam" id="PF01408">
    <property type="entry name" value="GFO_IDH_MocA"/>
    <property type="match status" value="1"/>
</dbReference>
<dbReference type="EMBL" id="MBFT01000328">
    <property type="protein sequence ID" value="PVU93270.1"/>
    <property type="molecule type" value="Genomic_DNA"/>
</dbReference>
<comment type="caution">
    <text evidence="5">The sequence shown here is derived from an EMBL/GenBank/DDBJ whole genome shotgun (WGS) entry which is preliminary data.</text>
</comment>
<dbReference type="InterPro" id="IPR036291">
    <property type="entry name" value="NAD(P)-bd_dom_sf"/>
</dbReference>
<dbReference type="InterPro" id="IPR000683">
    <property type="entry name" value="Gfo/Idh/MocA-like_OxRdtase_N"/>
</dbReference>
<comment type="similarity">
    <text evidence="1">Belongs to the Gfo/Idh/MocA family.</text>
</comment>
<evidence type="ECO:0008006" key="7">
    <source>
        <dbReference type="Google" id="ProtNLM"/>
    </source>
</evidence>
<organism evidence="5 6">
    <name type="scientific">Furculomyces boomerangus</name>
    <dbReference type="NCBI Taxonomy" id="61424"/>
    <lineage>
        <taxon>Eukaryota</taxon>
        <taxon>Fungi</taxon>
        <taxon>Fungi incertae sedis</taxon>
        <taxon>Zoopagomycota</taxon>
        <taxon>Kickxellomycotina</taxon>
        <taxon>Harpellomycetes</taxon>
        <taxon>Harpellales</taxon>
        <taxon>Harpellaceae</taxon>
        <taxon>Furculomyces</taxon>
    </lineage>
</organism>
<dbReference type="AlphaFoldDB" id="A0A2T9YLQ8"/>
<evidence type="ECO:0000313" key="6">
    <source>
        <dbReference type="Proteomes" id="UP000245699"/>
    </source>
</evidence>
<dbReference type="GO" id="GO:0016491">
    <property type="term" value="F:oxidoreductase activity"/>
    <property type="evidence" value="ECO:0007669"/>
    <property type="project" value="UniProtKB-KW"/>
</dbReference>
<keyword evidence="6" id="KW-1185">Reference proteome</keyword>
<keyword evidence="2" id="KW-0560">Oxidoreductase</keyword>
<dbReference type="STRING" id="61424.A0A2T9YLQ8"/>
<evidence type="ECO:0000259" key="3">
    <source>
        <dbReference type="Pfam" id="PF01408"/>
    </source>
</evidence>
<feature type="domain" description="Gfo/Idh/MocA-like oxidoreductase C-terminal" evidence="4">
    <location>
        <begin position="136"/>
        <end position="363"/>
    </location>
</feature>
<dbReference type="InterPro" id="IPR004104">
    <property type="entry name" value="Gfo/Idh/MocA-like_OxRdtase_C"/>
</dbReference>
<evidence type="ECO:0000313" key="5">
    <source>
        <dbReference type="EMBL" id="PVU93270.1"/>
    </source>
</evidence>
<dbReference type="PANTHER" id="PTHR43708:SF5">
    <property type="entry name" value="CONSERVED EXPRESSED OXIDOREDUCTASE (EUROFUNG)-RELATED"/>
    <property type="match status" value="1"/>
</dbReference>
<feature type="domain" description="Gfo/Idh/MocA-like oxidoreductase N-terminal" evidence="3">
    <location>
        <begin position="7"/>
        <end position="122"/>
    </location>
</feature>
<dbReference type="PANTHER" id="PTHR43708">
    <property type="entry name" value="CONSERVED EXPRESSED OXIDOREDUCTASE (EUROFUNG)"/>
    <property type="match status" value="1"/>
</dbReference>
<sequence>MDQKQVLNVGLVGFGFAARVFHCPLITNCSGLNLSAVLERNASASQSVYPSVQIVRTIDELVGIPSLDLIVITSVNSTHFEYAKTALMAGKHCVVEKPFTITSKEAEELSEIAKQKNLILSCYQNRRFDGDFLTIKQIIEGNMLGKIVELESRFDRYRIEPKPSASPNKYAWRENADEPGGGILFDLGPHLIDQVICLFGKPESVTAHIEKQRPIEHSSDDSFTLTLHYPKINFNAVCRASMVTKIKPPRFTIFGLHGTFIKNGLDVQESQLIDGKTPKSTGFGIDSNENWGQIDTTMYNGENGIHFLGKIETIKGNYSAYYENVRDAILGKSQLLITSEQAALTIKIIEKAFESSEKKITVMI</sequence>
<protein>
    <recommendedName>
        <fullName evidence="7">Oxidoreductase</fullName>
    </recommendedName>
</protein>
<dbReference type="Proteomes" id="UP000245699">
    <property type="component" value="Unassembled WGS sequence"/>
</dbReference>
<dbReference type="OrthoDB" id="64915at2759"/>
<evidence type="ECO:0000256" key="2">
    <source>
        <dbReference type="ARBA" id="ARBA00023002"/>
    </source>
</evidence>
<name>A0A2T9YLQ8_9FUNG</name>
<proteinExistence type="inferred from homology"/>
<dbReference type="Gene3D" id="3.30.360.10">
    <property type="entry name" value="Dihydrodipicolinate Reductase, domain 2"/>
    <property type="match status" value="1"/>
</dbReference>
<dbReference type="Pfam" id="PF02894">
    <property type="entry name" value="GFO_IDH_MocA_C"/>
    <property type="match status" value="1"/>
</dbReference>
<evidence type="ECO:0000259" key="4">
    <source>
        <dbReference type="Pfam" id="PF02894"/>
    </source>
</evidence>
<dbReference type="Gene3D" id="3.40.50.720">
    <property type="entry name" value="NAD(P)-binding Rossmann-like Domain"/>
    <property type="match status" value="1"/>
</dbReference>